<name>X8JXG3_9AGAM</name>
<dbReference type="EMBL" id="JATN01000170">
    <property type="protein sequence ID" value="EUC67693.1"/>
    <property type="molecule type" value="Genomic_DNA"/>
</dbReference>
<dbReference type="Proteomes" id="UP000030108">
    <property type="component" value="Unassembled WGS sequence"/>
</dbReference>
<evidence type="ECO:0000313" key="2">
    <source>
        <dbReference type="EMBL" id="EUC67693.1"/>
    </source>
</evidence>
<feature type="compositionally biased region" description="Acidic residues" evidence="1">
    <location>
        <begin position="1"/>
        <end position="11"/>
    </location>
</feature>
<comment type="caution">
    <text evidence="2">The sequence shown here is derived from an EMBL/GenBank/DDBJ whole genome shotgun (WGS) entry which is preliminary data.</text>
</comment>
<evidence type="ECO:0000256" key="1">
    <source>
        <dbReference type="SAM" id="MobiDB-lite"/>
    </source>
</evidence>
<dbReference type="AlphaFoldDB" id="X8JXG3"/>
<evidence type="ECO:0000313" key="3">
    <source>
        <dbReference type="Proteomes" id="UP000030108"/>
    </source>
</evidence>
<feature type="non-terminal residue" evidence="2">
    <location>
        <position position="68"/>
    </location>
</feature>
<gene>
    <name evidence="2" type="ORF">RSOL_548600</name>
</gene>
<accession>X8JXG3</accession>
<sequence>MGDDDDENDPDFEPRPTTPESNLNISDQEDVENNMPGPEDSRRELSPLVEWSSETSTEKMHKASGTPS</sequence>
<organism evidence="2 3">
    <name type="scientific">Rhizoctonia solani AG-3 Rhs1AP</name>
    <dbReference type="NCBI Taxonomy" id="1086054"/>
    <lineage>
        <taxon>Eukaryota</taxon>
        <taxon>Fungi</taxon>
        <taxon>Dikarya</taxon>
        <taxon>Basidiomycota</taxon>
        <taxon>Agaricomycotina</taxon>
        <taxon>Agaricomycetes</taxon>
        <taxon>Cantharellales</taxon>
        <taxon>Ceratobasidiaceae</taxon>
        <taxon>Rhizoctonia</taxon>
    </lineage>
</organism>
<proteinExistence type="predicted"/>
<protein>
    <submittedName>
        <fullName evidence="2">Uncharacterized protein</fullName>
    </submittedName>
</protein>
<feature type="region of interest" description="Disordered" evidence="1">
    <location>
        <begin position="1"/>
        <end position="68"/>
    </location>
</feature>
<reference evidence="3" key="1">
    <citation type="journal article" date="2014" name="Genome Announc.">
        <title>Draft genome sequence of the plant-pathogenic soil fungus Rhizoctonia solani anastomosis group 3 strain Rhs1AP.</title>
        <authorList>
            <person name="Cubeta M.A."/>
            <person name="Thomas E."/>
            <person name="Dean R.A."/>
            <person name="Jabaji S."/>
            <person name="Neate S.M."/>
            <person name="Tavantzis S."/>
            <person name="Toda T."/>
            <person name="Vilgalys R."/>
            <person name="Bharathan N."/>
            <person name="Fedorova-Abrams N."/>
            <person name="Pakala S.B."/>
            <person name="Pakala S.M."/>
            <person name="Zafar N."/>
            <person name="Joardar V."/>
            <person name="Losada L."/>
            <person name="Nierman W.C."/>
        </authorList>
    </citation>
    <scope>NUCLEOTIDE SEQUENCE [LARGE SCALE GENOMIC DNA]</scope>
    <source>
        <strain evidence="3">AG-3</strain>
    </source>
</reference>